<feature type="domain" description="Myb/SANT-like" evidence="2">
    <location>
        <begin position="58"/>
        <end position="152"/>
    </location>
</feature>
<dbReference type="InterPro" id="IPR024752">
    <property type="entry name" value="Myb/SANT-like_dom"/>
</dbReference>
<proteinExistence type="predicted"/>
<evidence type="ECO:0000313" key="3">
    <source>
        <dbReference type="EMBL" id="GMH13277.1"/>
    </source>
</evidence>
<sequence length="347" mass="39530">MPARVLTRRPSIGPPHKLEPKIRLFRKTAFLSSIVAGMEYDLRACRRAAKYKGKNVVWSIAMDKCLIEALVIQAKNGNKVDKCFNETAYTAACDAVNAHFNLSLNNQKVINRLKTIKKRYKIIKDILSQKGFTWNPHTKIIEYDNYDNWKRYVTTHPDARAFQGKPIEMLEELGIVCGNYQARSLWAGTMQNGNHLADLMNRDDDSASLPLPTSEEMSETDGTETESSTGHPSYSHMPDENQELPPAHGFRQLPLPKRPRSSETLPDALSIVASSIRQLADALDRSKNAIDASELLQAVMEIDGIEEGRQMHAFECLNADPVKARAFMAYNQRMRKIYLFRQFLWWK</sequence>
<evidence type="ECO:0000256" key="1">
    <source>
        <dbReference type="SAM" id="MobiDB-lite"/>
    </source>
</evidence>
<comment type="caution">
    <text evidence="3">The sequence shown here is derived from an EMBL/GenBank/DDBJ whole genome shotgun (WGS) entry which is preliminary data.</text>
</comment>
<keyword evidence="4" id="KW-1185">Reference proteome</keyword>
<protein>
    <recommendedName>
        <fullName evidence="2">Myb/SANT-like domain-containing protein</fullName>
    </recommendedName>
</protein>
<reference evidence="3" key="1">
    <citation type="submission" date="2023-05" db="EMBL/GenBank/DDBJ databases">
        <title>Nepenthes gracilis genome sequencing.</title>
        <authorList>
            <person name="Fukushima K."/>
        </authorList>
    </citation>
    <scope>NUCLEOTIDE SEQUENCE</scope>
    <source>
        <strain evidence="3">SING2019-196</strain>
    </source>
</reference>
<accession>A0AAD3SMJ4</accession>
<organism evidence="3 4">
    <name type="scientific">Nepenthes gracilis</name>
    <name type="common">Slender pitcher plant</name>
    <dbReference type="NCBI Taxonomy" id="150966"/>
    <lineage>
        <taxon>Eukaryota</taxon>
        <taxon>Viridiplantae</taxon>
        <taxon>Streptophyta</taxon>
        <taxon>Embryophyta</taxon>
        <taxon>Tracheophyta</taxon>
        <taxon>Spermatophyta</taxon>
        <taxon>Magnoliopsida</taxon>
        <taxon>eudicotyledons</taxon>
        <taxon>Gunneridae</taxon>
        <taxon>Pentapetalae</taxon>
        <taxon>Caryophyllales</taxon>
        <taxon>Nepenthaceae</taxon>
        <taxon>Nepenthes</taxon>
    </lineage>
</organism>
<evidence type="ECO:0000313" key="4">
    <source>
        <dbReference type="Proteomes" id="UP001279734"/>
    </source>
</evidence>
<dbReference type="Proteomes" id="UP001279734">
    <property type="component" value="Unassembled WGS sequence"/>
</dbReference>
<dbReference type="Pfam" id="PF12776">
    <property type="entry name" value="Myb_DNA-bind_3"/>
    <property type="match status" value="1"/>
</dbReference>
<dbReference type="PANTHER" id="PTHR46929">
    <property type="entry name" value="EXPRESSED PROTEIN"/>
    <property type="match status" value="1"/>
</dbReference>
<dbReference type="AlphaFoldDB" id="A0AAD3SMJ4"/>
<name>A0AAD3SMJ4_NEPGR</name>
<dbReference type="PANTHER" id="PTHR46929:SF18">
    <property type="entry name" value="MYB_SANT-LIKE DNA-BINDING DOMAIN PROTEIN"/>
    <property type="match status" value="1"/>
</dbReference>
<gene>
    <name evidence="3" type="ORF">Nepgr_015118</name>
</gene>
<dbReference type="EMBL" id="BSYO01000012">
    <property type="protein sequence ID" value="GMH13277.1"/>
    <property type="molecule type" value="Genomic_DNA"/>
</dbReference>
<evidence type="ECO:0000259" key="2">
    <source>
        <dbReference type="Pfam" id="PF12776"/>
    </source>
</evidence>
<feature type="region of interest" description="Disordered" evidence="1">
    <location>
        <begin position="197"/>
        <end position="263"/>
    </location>
</feature>